<feature type="region of interest" description="Disordered" evidence="1">
    <location>
        <begin position="802"/>
        <end position="856"/>
    </location>
</feature>
<feature type="compositionally biased region" description="Polar residues" evidence="1">
    <location>
        <begin position="558"/>
        <end position="570"/>
    </location>
</feature>
<feature type="region of interest" description="Disordered" evidence="1">
    <location>
        <begin position="546"/>
        <end position="783"/>
    </location>
</feature>
<gene>
    <name evidence="2" type="ORF">EPR50_G00031240</name>
</gene>
<feature type="compositionally biased region" description="Low complexity" evidence="1">
    <location>
        <begin position="1002"/>
        <end position="1013"/>
    </location>
</feature>
<feature type="region of interest" description="Disordered" evidence="1">
    <location>
        <begin position="872"/>
        <end position="946"/>
    </location>
</feature>
<evidence type="ECO:0000313" key="3">
    <source>
        <dbReference type="Proteomes" id="UP000295070"/>
    </source>
</evidence>
<feature type="compositionally biased region" description="Low complexity" evidence="1">
    <location>
        <begin position="725"/>
        <end position="780"/>
    </location>
</feature>
<feature type="region of interest" description="Disordered" evidence="1">
    <location>
        <begin position="455"/>
        <end position="477"/>
    </location>
</feature>
<feature type="compositionally biased region" description="Polar residues" evidence="1">
    <location>
        <begin position="585"/>
        <end position="595"/>
    </location>
</feature>
<accession>A0A484DIV9</accession>
<feature type="compositionally biased region" description="Polar residues" evidence="1">
    <location>
        <begin position="69"/>
        <end position="80"/>
    </location>
</feature>
<reference evidence="2 3" key="1">
    <citation type="submission" date="2019-01" db="EMBL/GenBank/DDBJ databases">
        <title>A chromosome-scale genome assembly of the yellow perch, Perca flavescens.</title>
        <authorList>
            <person name="Feron R."/>
            <person name="Morvezen R."/>
            <person name="Bestin A."/>
            <person name="Haffray P."/>
            <person name="Klopp C."/>
            <person name="Zahm M."/>
            <person name="Cabau C."/>
            <person name="Roques C."/>
            <person name="Donnadieu C."/>
            <person name="Bouchez O."/>
            <person name="Christie M."/>
            <person name="Larson W."/>
            <person name="Guiguen Y."/>
        </authorList>
    </citation>
    <scope>NUCLEOTIDE SEQUENCE [LARGE SCALE GENOMIC DNA]</scope>
    <source>
        <strain evidence="2">YP-PL-M2</strain>
        <tissue evidence="2">Blood</tissue>
    </source>
</reference>
<feature type="compositionally biased region" description="Pro residues" evidence="1">
    <location>
        <begin position="882"/>
        <end position="892"/>
    </location>
</feature>
<feature type="compositionally biased region" description="Low complexity" evidence="1">
    <location>
        <begin position="625"/>
        <end position="638"/>
    </location>
</feature>
<feature type="compositionally biased region" description="Low complexity" evidence="1">
    <location>
        <begin position="1217"/>
        <end position="1234"/>
    </location>
</feature>
<name>A0A484DIV9_PERFV</name>
<feature type="compositionally biased region" description="Polar residues" evidence="1">
    <location>
        <begin position="846"/>
        <end position="855"/>
    </location>
</feature>
<evidence type="ECO:0000256" key="1">
    <source>
        <dbReference type="SAM" id="MobiDB-lite"/>
    </source>
</evidence>
<dbReference type="STRING" id="8167.A0A484DIV9"/>
<organism evidence="2 3">
    <name type="scientific">Perca flavescens</name>
    <name type="common">American yellow perch</name>
    <name type="synonym">Morone flavescens</name>
    <dbReference type="NCBI Taxonomy" id="8167"/>
    <lineage>
        <taxon>Eukaryota</taxon>
        <taxon>Metazoa</taxon>
        <taxon>Chordata</taxon>
        <taxon>Craniata</taxon>
        <taxon>Vertebrata</taxon>
        <taxon>Euteleostomi</taxon>
        <taxon>Actinopterygii</taxon>
        <taxon>Neopterygii</taxon>
        <taxon>Teleostei</taxon>
        <taxon>Neoteleostei</taxon>
        <taxon>Acanthomorphata</taxon>
        <taxon>Eupercaria</taxon>
        <taxon>Perciformes</taxon>
        <taxon>Percoidei</taxon>
        <taxon>Percidae</taxon>
        <taxon>Percinae</taxon>
        <taxon>Perca</taxon>
    </lineage>
</organism>
<feature type="compositionally biased region" description="Low complexity" evidence="1">
    <location>
        <begin position="1196"/>
        <end position="1210"/>
    </location>
</feature>
<feature type="region of interest" description="Disordered" evidence="1">
    <location>
        <begin position="962"/>
        <end position="1063"/>
    </location>
</feature>
<feature type="region of interest" description="Disordered" evidence="1">
    <location>
        <begin position="69"/>
        <end position="162"/>
    </location>
</feature>
<feature type="compositionally biased region" description="Polar residues" evidence="1">
    <location>
        <begin position="603"/>
        <end position="624"/>
    </location>
</feature>
<feature type="compositionally biased region" description="Low complexity" evidence="1">
    <location>
        <begin position="81"/>
        <end position="100"/>
    </location>
</feature>
<protein>
    <submittedName>
        <fullName evidence="2">Uncharacterized protein</fullName>
    </submittedName>
</protein>
<keyword evidence="3" id="KW-1185">Reference proteome</keyword>
<feature type="region of interest" description="Disordered" evidence="1">
    <location>
        <begin position="331"/>
        <end position="350"/>
    </location>
</feature>
<feature type="compositionally biased region" description="Low complexity" evidence="1">
    <location>
        <begin position="925"/>
        <end position="946"/>
    </location>
</feature>
<feature type="region of interest" description="Disordered" evidence="1">
    <location>
        <begin position="1142"/>
        <end position="1263"/>
    </location>
</feature>
<proteinExistence type="predicted"/>
<feature type="compositionally biased region" description="Polar residues" evidence="1">
    <location>
        <begin position="1161"/>
        <end position="1184"/>
    </location>
</feature>
<feature type="compositionally biased region" description="Polar residues" evidence="1">
    <location>
        <begin position="974"/>
        <end position="986"/>
    </location>
</feature>
<feature type="region of interest" description="Disordered" evidence="1">
    <location>
        <begin position="236"/>
        <end position="280"/>
    </location>
</feature>
<feature type="compositionally biased region" description="Low complexity" evidence="1">
    <location>
        <begin position="127"/>
        <end position="158"/>
    </location>
</feature>
<feature type="compositionally biased region" description="Polar residues" evidence="1">
    <location>
        <begin position="240"/>
        <end position="280"/>
    </location>
</feature>
<feature type="compositionally biased region" description="Low complexity" evidence="1">
    <location>
        <begin position="823"/>
        <end position="833"/>
    </location>
</feature>
<comment type="caution">
    <text evidence="2">The sequence shown here is derived from an EMBL/GenBank/DDBJ whole genome shotgun (WGS) entry which is preliminary data.</text>
</comment>
<feature type="compositionally biased region" description="Polar residues" evidence="1">
    <location>
        <begin position="655"/>
        <end position="665"/>
    </location>
</feature>
<sequence length="1472" mass="156688">MGSDVAGIGLFEATPAVDPMLMENSERILSKVQTLARMYSAKASTMKVPLHQKRASAVWNQTWDYSRLSGHSSQTQTESRTQVQTLTQLQTPTRYQQQRQYHMEVNQSHTHSKSKYGTKTHPETKVQSQTITQTGQQSQIQTKTQNQTKTYSQYQTQTMSREDQTIQEKRMIKRAGSLTNDFQEEVLAPVEPLLFGHVFVKEQLTPACTNQTNGFTLSRPRDFISALTKERDSIVGCISGDNNQTSTRPGESLPTSRIDPSSSQAQANNFNPGYTSTDTSMASTALGHHLRTHPEEPSSSLCFSSSNTQLTSAMNSDCRVTEFRDYCSKREVHSKTEEREKREGSEELSDLSGPVYLVREESTSINMITQPAHFEPNISAHSIPQWEISKYGDEQDKYEQDIAAAQCIQDKQAPEYKMSTGHTDNKDGSVCLVCPGPMDGEASPGEIVLMVATTQSQAPTEYHKSTTKPGLGGDQSQRESLYLAEGGATALGSSGGPQKDEPPSIQMKLNETKYDSSSQTRMILQGSAVVFTEETPYFRSSGELVATPDDHKARAPSPCSSVQNSESNPTRPRVPSVQSADCLPTFTSQKPQNLPTAMGKRALSNSSCREPGQQDSQSPTSLPFSSRPSGSRPSSRPSLETSNLVERPYPAIATPGQNTDQTSAFRPSLRHRSPSPVGALPSTPPCSSPFRVISASSPTPVSAEDASLNTVSGTLPCFSPTPSFGRGSSLRARPASPSAPSSPFTPSSSSSGRSSSIRAGPPSSPTPSSSSLRSPPCTSPIASSSAFTRSLAASCISQSISQSMARKNNALQQAPPINTANQSPSSTSTLPSSHLQRRSPSPKLPPSQQGSSTPAYAQLGCAKDGYQHPRGLTSSLWSSCPSPSPMQSPPPSLSQRSPSPSMTLTNHQPSSPSPRPSFLHSKTDSSQNANNNNNNSGGINAANSSVSNTSSCSFYRAMSNGFSSGSPQKAPLANGSTNTTAMQQTPDPLWSGSHNRVARPFSASEPSSRVQSPSPSPTLASFPQLCSPPPQHNYSSPMANKPPHPRSTRVGGASSHNPLGLTLELPRTSSASSAFGLSSSCLSPRILSPPPIGVSVNAWTNNVAAPQPRNPRYASASPALSFSSSLGSPTLENASFPTSISSLRSSRASSPSATCPPATSQTLRRSFSSNLADRSPSPARSNPSGLRRSWADSSRRSLGFSGSGQGSFDQQESCPTSPRSGWSSYGSSPSCLSPRAGLQSPLSPGRLTPGKGTLGGQHFTSVPWPDVRELSNKYNGTDSLDSSATSTIITSPPVPLSSLSHTLLSSPVPSDRLTEWGDPELEEGSCRSQLICAYVARPSCVQNLSSSCMVLSSSGMTSPPPACYQHHNFQSTTPPLPSISSPLPLTSPQLPFAHSSPTKQGNQKTSYATTVNLQIAGSGRITSFSTAQVSLTQTLQGGAEARGPGQGQMTRRVSINGLSHLPSPLPQSCNRL</sequence>
<feature type="compositionally biased region" description="Low complexity" evidence="1">
    <location>
        <begin position="1142"/>
        <end position="1160"/>
    </location>
</feature>
<feature type="compositionally biased region" description="Polar residues" evidence="1">
    <location>
        <begin position="804"/>
        <end position="822"/>
    </location>
</feature>
<dbReference type="Proteomes" id="UP000295070">
    <property type="component" value="Chromosome 3"/>
</dbReference>
<evidence type="ECO:0000313" key="2">
    <source>
        <dbReference type="EMBL" id="TDH15411.1"/>
    </source>
</evidence>
<feature type="compositionally biased region" description="Basic and acidic residues" evidence="1">
    <location>
        <begin position="331"/>
        <end position="345"/>
    </location>
</feature>
<dbReference type="EMBL" id="SCKG01000003">
    <property type="protein sequence ID" value="TDH15411.1"/>
    <property type="molecule type" value="Genomic_DNA"/>
</dbReference>